<sequence>WRGDWALVLPETSAPLSAFEAAAAALPRRGPDFLGAEAASVSCGSGCDAELHLRSSVLHIRGQSVVRQPVAVVSPKGSDASSAGRLLFNGEIYAVSPALADGSAEPALALEENDTLWLAEQVAACEAEAPGDSWEPLALALRNLLERLHGPFALSLWSPRRRAVFFARDKLGRRSLMAARTADGSCCVASAAGGATHLWNELPVTGLFVLDLAAAEGPAVRHVPWREEIPFAQPWWWTAPIDRLPAGVRHVEAFAETLRSAVARRVAHVFGGTCDQPRVGLLFSGGLDSTVLAALAAE</sequence>
<feature type="non-terminal residue" evidence="5">
    <location>
        <position position="1"/>
    </location>
</feature>
<protein>
    <recommendedName>
        <fullName evidence="4">Glutamine amidotransferase type-2 domain-containing protein</fullName>
    </recommendedName>
</protein>
<comment type="caution">
    <text evidence="5">The sequence shown here is derived from an EMBL/GenBank/DDBJ whole genome shotgun (WGS) entry which is preliminary data.</text>
</comment>
<evidence type="ECO:0000313" key="6">
    <source>
        <dbReference type="Proteomes" id="UP000626109"/>
    </source>
</evidence>
<dbReference type="InterPro" id="IPR029055">
    <property type="entry name" value="Ntn_hydrolases_N"/>
</dbReference>
<dbReference type="InterPro" id="IPR014729">
    <property type="entry name" value="Rossmann-like_a/b/a_fold"/>
</dbReference>
<dbReference type="EMBL" id="CAJNNW010032969">
    <property type="protein sequence ID" value="CAE8716474.1"/>
    <property type="molecule type" value="Genomic_DNA"/>
</dbReference>
<dbReference type="SUPFAM" id="SSF52402">
    <property type="entry name" value="Adenine nucleotide alpha hydrolases-like"/>
    <property type="match status" value="1"/>
</dbReference>
<gene>
    <name evidence="5" type="ORF">PGLA2088_LOCUS39061</name>
</gene>
<name>A0A813KW84_POLGL</name>
<evidence type="ECO:0000256" key="3">
    <source>
        <dbReference type="ARBA" id="ARBA00022962"/>
    </source>
</evidence>
<evidence type="ECO:0000313" key="5">
    <source>
        <dbReference type="EMBL" id="CAE8716474.1"/>
    </source>
</evidence>
<dbReference type="Gene3D" id="3.60.20.10">
    <property type="entry name" value="Glutamine Phosphoribosylpyrophosphate, subunit 1, domain 1"/>
    <property type="match status" value="1"/>
</dbReference>
<accession>A0A813KW84</accession>
<reference evidence="5" key="1">
    <citation type="submission" date="2021-02" db="EMBL/GenBank/DDBJ databases">
        <authorList>
            <person name="Dougan E. K."/>
            <person name="Rhodes N."/>
            <person name="Thang M."/>
            <person name="Chan C."/>
        </authorList>
    </citation>
    <scope>NUCLEOTIDE SEQUENCE</scope>
</reference>
<dbReference type="InterPro" id="IPR017932">
    <property type="entry name" value="GATase_2_dom"/>
</dbReference>
<dbReference type="AlphaFoldDB" id="A0A813KW84"/>
<evidence type="ECO:0000256" key="1">
    <source>
        <dbReference type="ARBA" id="ARBA00022605"/>
    </source>
</evidence>
<evidence type="ECO:0000259" key="4">
    <source>
        <dbReference type="Pfam" id="PF13537"/>
    </source>
</evidence>
<dbReference type="GO" id="GO:0006529">
    <property type="term" value="P:asparagine biosynthetic process"/>
    <property type="evidence" value="ECO:0007669"/>
    <property type="project" value="UniProtKB-KW"/>
</dbReference>
<evidence type="ECO:0000256" key="2">
    <source>
        <dbReference type="ARBA" id="ARBA00022888"/>
    </source>
</evidence>
<feature type="domain" description="Glutamine amidotransferase type-2" evidence="4">
    <location>
        <begin position="86"/>
        <end position="191"/>
    </location>
</feature>
<dbReference type="SUPFAM" id="SSF56235">
    <property type="entry name" value="N-terminal nucleophile aminohydrolases (Ntn hydrolases)"/>
    <property type="match status" value="1"/>
</dbReference>
<keyword evidence="2" id="KW-0061">Asparagine biosynthesis</keyword>
<dbReference type="Gene3D" id="3.40.50.620">
    <property type="entry name" value="HUPs"/>
    <property type="match status" value="1"/>
</dbReference>
<dbReference type="PANTHER" id="PTHR45937">
    <property type="entry name" value="ASPARAGINE SYNTHETASE DOMAIN-CONTAINING PROTEIN 1"/>
    <property type="match status" value="1"/>
</dbReference>
<keyword evidence="1" id="KW-0028">Amino-acid biosynthesis</keyword>
<feature type="non-terminal residue" evidence="5">
    <location>
        <position position="298"/>
    </location>
</feature>
<dbReference type="Pfam" id="PF13537">
    <property type="entry name" value="GATase_7"/>
    <property type="match status" value="1"/>
</dbReference>
<dbReference type="Proteomes" id="UP000626109">
    <property type="component" value="Unassembled WGS sequence"/>
</dbReference>
<dbReference type="InterPro" id="IPR051857">
    <property type="entry name" value="Asn_synthetase_domain"/>
</dbReference>
<organism evidence="5 6">
    <name type="scientific">Polarella glacialis</name>
    <name type="common">Dinoflagellate</name>
    <dbReference type="NCBI Taxonomy" id="89957"/>
    <lineage>
        <taxon>Eukaryota</taxon>
        <taxon>Sar</taxon>
        <taxon>Alveolata</taxon>
        <taxon>Dinophyceae</taxon>
        <taxon>Suessiales</taxon>
        <taxon>Suessiaceae</taxon>
        <taxon>Polarella</taxon>
    </lineage>
</organism>
<keyword evidence="3" id="KW-0315">Glutamine amidotransferase</keyword>
<proteinExistence type="predicted"/>
<dbReference type="PANTHER" id="PTHR45937:SF1">
    <property type="entry name" value="ASPARAGINE SYNTHETASE DOMAIN-CONTAINING PROTEIN 1"/>
    <property type="match status" value="1"/>
</dbReference>